<dbReference type="Proteomes" id="UP000557344">
    <property type="component" value="Unassembled WGS sequence"/>
</dbReference>
<gene>
    <name evidence="1" type="ORF">GGE46_000641</name>
    <name evidence="2" type="ORF">GGE57_000641</name>
</gene>
<name>A0A7W6ZDQ5_RHIET</name>
<organism evidence="2 3">
    <name type="scientific">Rhizobium etli</name>
    <dbReference type="NCBI Taxonomy" id="29449"/>
    <lineage>
        <taxon>Bacteria</taxon>
        <taxon>Pseudomonadati</taxon>
        <taxon>Pseudomonadota</taxon>
        <taxon>Alphaproteobacteria</taxon>
        <taxon>Hyphomicrobiales</taxon>
        <taxon>Rhizobiaceae</taxon>
        <taxon>Rhizobium/Agrobacterium group</taxon>
        <taxon>Rhizobium</taxon>
    </lineage>
</organism>
<proteinExistence type="predicted"/>
<evidence type="ECO:0000313" key="1">
    <source>
        <dbReference type="EMBL" id="MBB4478100.1"/>
    </source>
</evidence>
<dbReference type="RefSeq" id="WP_183837848.1">
    <property type="nucleotide sequence ID" value="NZ_JACIHU010000001.1"/>
</dbReference>
<evidence type="ECO:0000313" key="4">
    <source>
        <dbReference type="Proteomes" id="UP000557344"/>
    </source>
</evidence>
<evidence type="ECO:0000313" key="3">
    <source>
        <dbReference type="Proteomes" id="UP000523431"/>
    </source>
</evidence>
<dbReference type="EMBL" id="JACIID010000001">
    <property type="protein sequence ID" value="MBB4533932.1"/>
    <property type="molecule type" value="Genomic_DNA"/>
</dbReference>
<sequence>MTPEERAILKALASMCVQYMDDGRNGLVHKSMSAGEDAVEVLASYGLVKPEPWGGFWTDEGLHLLDED</sequence>
<evidence type="ECO:0000313" key="2">
    <source>
        <dbReference type="EMBL" id="MBB4533932.1"/>
    </source>
</evidence>
<reference evidence="3 4" key="1">
    <citation type="submission" date="2020-08" db="EMBL/GenBank/DDBJ databases">
        <title>Genomic Encyclopedia of Type Strains, Phase IV (KMG-V): Genome sequencing to study the core and pangenomes of soil and plant-associated prokaryotes.</title>
        <authorList>
            <person name="Whitman W."/>
        </authorList>
    </citation>
    <scope>NUCLEOTIDE SEQUENCE [LARGE SCALE GENOMIC DNA]</scope>
    <source>
        <strain evidence="1 4">SEMIA 471</strain>
        <strain evidence="2 3">SEMIA 489</strain>
    </source>
</reference>
<accession>A0A7W6ZDQ5</accession>
<dbReference type="EMBL" id="JACIHU010000001">
    <property type="protein sequence ID" value="MBB4478100.1"/>
    <property type="molecule type" value="Genomic_DNA"/>
</dbReference>
<dbReference type="Proteomes" id="UP000523431">
    <property type="component" value="Unassembled WGS sequence"/>
</dbReference>
<dbReference type="AlphaFoldDB" id="A0A7W6ZDQ5"/>
<comment type="caution">
    <text evidence="2">The sequence shown here is derived from an EMBL/GenBank/DDBJ whole genome shotgun (WGS) entry which is preliminary data.</text>
</comment>
<protein>
    <submittedName>
        <fullName evidence="2">Uncharacterized protein</fullName>
    </submittedName>
</protein>